<dbReference type="GO" id="GO:0003677">
    <property type="term" value="F:DNA binding"/>
    <property type="evidence" value="ECO:0007669"/>
    <property type="project" value="UniProtKB-KW"/>
</dbReference>
<dbReference type="PANTHER" id="PTHR43537">
    <property type="entry name" value="TRANSCRIPTIONAL REGULATOR, GNTR FAMILY"/>
    <property type="match status" value="1"/>
</dbReference>
<evidence type="ECO:0000313" key="5">
    <source>
        <dbReference type="EMBL" id="NMO79530.1"/>
    </source>
</evidence>
<evidence type="ECO:0000259" key="4">
    <source>
        <dbReference type="PROSITE" id="PS50949"/>
    </source>
</evidence>
<keyword evidence="2" id="KW-0238">DNA-binding</keyword>
<dbReference type="InterPro" id="IPR008920">
    <property type="entry name" value="TF_FadR/GntR_C"/>
</dbReference>
<dbReference type="InterPro" id="IPR011711">
    <property type="entry name" value="GntR_C"/>
</dbReference>
<sequence length="238" mass="27915">MLIEVQAKLPGENNRDYSYRVIKEAIMSLRLKPGQSLSEAEIAEALQISRTPIREVMAKLREEHLVEVIPQVGTYISKIKPTLIEEAIFVRIILEKEILKQSCISFPKNVLVELKNNIAHQELLLDQKGMEQEFHKLDKQFHFLIFQGNNKENVWDSIIRLSTHYNRMRLLAEMNLSFSDAILQHKAIVQMIENKDVDQVETIVREHIIEPTKLWEDLYKPNSPYVEYFDLTKKMPVF</sequence>
<comment type="caution">
    <text evidence="5">The sequence shown here is derived from an EMBL/GenBank/DDBJ whole genome shotgun (WGS) entry which is preliminary data.</text>
</comment>
<accession>A0A7Y0KD88</accession>
<proteinExistence type="predicted"/>
<dbReference type="InterPro" id="IPR036388">
    <property type="entry name" value="WH-like_DNA-bd_sf"/>
</dbReference>
<dbReference type="PANTHER" id="PTHR43537:SF51">
    <property type="entry name" value="HTH-TYPE TRANSCRIPTIONAL REGULATOR LGOR-RELATED"/>
    <property type="match status" value="1"/>
</dbReference>
<dbReference type="GO" id="GO:0003700">
    <property type="term" value="F:DNA-binding transcription factor activity"/>
    <property type="evidence" value="ECO:0007669"/>
    <property type="project" value="InterPro"/>
</dbReference>
<dbReference type="SUPFAM" id="SSF46785">
    <property type="entry name" value="Winged helix' DNA-binding domain"/>
    <property type="match status" value="1"/>
</dbReference>
<protein>
    <submittedName>
        <fullName evidence="5">GntR family transcriptional regulator</fullName>
    </submittedName>
</protein>
<dbReference type="SMART" id="SM00895">
    <property type="entry name" value="FCD"/>
    <property type="match status" value="1"/>
</dbReference>
<gene>
    <name evidence="5" type="ORF">HHU08_21585</name>
</gene>
<dbReference type="Pfam" id="PF07729">
    <property type="entry name" value="FCD"/>
    <property type="match status" value="1"/>
</dbReference>
<keyword evidence="6" id="KW-1185">Reference proteome</keyword>
<organism evidence="5 6">
    <name type="scientific">Niallia alba</name>
    <dbReference type="NCBI Taxonomy" id="2729105"/>
    <lineage>
        <taxon>Bacteria</taxon>
        <taxon>Bacillati</taxon>
        <taxon>Bacillota</taxon>
        <taxon>Bacilli</taxon>
        <taxon>Bacillales</taxon>
        <taxon>Bacillaceae</taxon>
        <taxon>Niallia</taxon>
    </lineage>
</organism>
<evidence type="ECO:0000313" key="6">
    <source>
        <dbReference type="Proteomes" id="UP000588491"/>
    </source>
</evidence>
<dbReference type="EMBL" id="JABBPK010000001">
    <property type="protein sequence ID" value="NMO79530.1"/>
    <property type="molecule type" value="Genomic_DNA"/>
</dbReference>
<dbReference type="CDD" id="cd07377">
    <property type="entry name" value="WHTH_GntR"/>
    <property type="match status" value="1"/>
</dbReference>
<reference evidence="5 6" key="1">
    <citation type="submission" date="2020-04" db="EMBL/GenBank/DDBJ databases">
        <title>Bacillus sp. UniB3 isolated from commercial digestive syrup.</title>
        <authorList>
            <person name="Thorat V."/>
            <person name="Kirdat K."/>
            <person name="Tiwarekar B."/>
            <person name="Yadav A."/>
        </authorList>
    </citation>
    <scope>NUCLEOTIDE SEQUENCE [LARGE SCALE GENOMIC DNA]</scope>
    <source>
        <strain evidence="5 6">UniB3</strain>
    </source>
</reference>
<dbReference type="PROSITE" id="PS50949">
    <property type="entry name" value="HTH_GNTR"/>
    <property type="match status" value="1"/>
</dbReference>
<dbReference type="AlphaFoldDB" id="A0A7Y0KD88"/>
<dbReference type="Gene3D" id="1.20.120.530">
    <property type="entry name" value="GntR ligand-binding domain-like"/>
    <property type="match status" value="1"/>
</dbReference>
<evidence type="ECO:0000256" key="2">
    <source>
        <dbReference type="ARBA" id="ARBA00023125"/>
    </source>
</evidence>
<evidence type="ECO:0000256" key="3">
    <source>
        <dbReference type="ARBA" id="ARBA00023163"/>
    </source>
</evidence>
<dbReference type="Proteomes" id="UP000588491">
    <property type="component" value="Unassembled WGS sequence"/>
</dbReference>
<dbReference type="InterPro" id="IPR036390">
    <property type="entry name" value="WH_DNA-bd_sf"/>
</dbReference>
<dbReference type="SUPFAM" id="SSF48008">
    <property type="entry name" value="GntR ligand-binding domain-like"/>
    <property type="match status" value="1"/>
</dbReference>
<dbReference type="RefSeq" id="WP_101729530.1">
    <property type="nucleotide sequence ID" value="NZ_JABBPK010000001.1"/>
</dbReference>
<dbReference type="InterPro" id="IPR000524">
    <property type="entry name" value="Tscrpt_reg_HTH_GntR"/>
</dbReference>
<dbReference type="SMART" id="SM00345">
    <property type="entry name" value="HTH_GNTR"/>
    <property type="match status" value="1"/>
</dbReference>
<feature type="domain" description="HTH gntR-type" evidence="4">
    <location>
        <begin position="12"/>
        <end position="79"/>
    </location>
</feature>
<dbReference type="Gene3D" id="1.10.10.10">
    <property type="entry name" value="Winged helix-like DNA-binding domain superfamily/Winged helix DNA-binding domain"/>
    <property type="match status" value="1"/>
</dbReference>
<keyword evidence="1" id="KW-0805">Transcription regulation</keyword>
<name>A0A7Y0KD88_9BACI</name>
<keyword evidence="3" id="KW-0804">Transcription</keyword>
<dbReference type="Pfam" id="PF00392">
    <property type="entry name" value="GntR"/>
    <property type="match status" value="1"/>
</dbReference>
<evidence type="ECO:0000256" key="1">
    <source>
        <dbReference type="ARBA" id="ARBA00023015"/>
    </source>
</evidence>